<reference evidence="2 3" key="1">
    <citation type="submission" date="2018-11" db="EMBL/GenBank/DDBJ databases">
        <title>Genome assembly of Steccherinum ochraceum LE-BIN_3174, the white-rot fungus of the Steccherinaceae family (The Residual Polyporoid clade, Polyporales, Basidiomycota).</title>
        <authorList>
            <person name="Fedorova T.V."/>
            <person name="Glazunova O.A."/>
            <person name="Landesman E.O."/>
            <person name="Moiseenko K.V."/>
            <person name="Psurtseva N.V."/>
            <person name="Savinova O.S."/>
            <person name="Shakhova N.V."/>
            <person name="Tyazhelova T.V."/>
            <person name="Vasina D.V."/>
        </authorList>
    </citation>
    <scope>NUCLEOTIDE SEQUENCE [LARGE SCALE GENOMIC DNA]</scope>
    <source>
        <strain evidence="2 3">LE-BIN_3174</strain>
    </source>
</reference>
<comment type="caution">
    <text evidence="2">The sequence shown here is derived from an EMBL/GenBank/DDBJ whole genome shotgun (WGS) entry which is preliminary data.</text>
</comment>
<dbReference type="AlphaFoldDB" id="A0A4R0RIG7"/>
<protein>
    <recommendedName>
        <fullName evidence="1">F-box domain-containing protein</fullName>
    </recommendedName>
</protein>
<keyword evidence="3" id="KW-1185">Reference proteome</keyword>
<dbReference type="Gene3D" id="1.20.1280.50">
    <property type="match status" value="1"/>
</dbReference>
<feature type="domain" description="F-box" evidence="1">
    <location>
        <begin position="5"/>
        <end position="60"/>
    </location>
</feature>
<dbReference type="InterPro" id="IPR001810">
    <property type="entry name" value="F-box_dom"/>
</dbReference>
<sequence length="532" mass="60853">MSPLVSLPPELLVQIFFFAIQPKTRHGYPEEWVQVVPLMCVCRYWREVACNASVLWCTLRIHVKTSSQLLRLHLDLSRNLPLDVYVRLETDSWDSAQVVDVDEMLSDLHRVQLLHIDVGSEPEGPRSIAIEHDMPNLQKLVLWSNYLTTPLLPSDQHHLPCLHTLEAETVKFSDLTPFLRPTITNLHIGGDSYDFPDLRPSLPELLLALSTMPLLERLVLNFTVCDLVDYNSADLPFVTLPRVRHLEIMDDCLPAGDLLEHLIVHPSSFLVGNRDSLGYHGAFPKEWLIRGYGHLFGFEKMLRVLSSKLLGHGILGPAPSPLLRDLTLAVWRDNYSESVVEAFHEDVGRQFLFSYRPDPGYNPSTHVDCVLRSLDGSILQLVTKLHVEVPEDVKSEEGDEHPFTVRLEDIAERLPNIEELRVSGKSTWDREFVRIHTSPQAIPFPRLQHMVLKKSTFRKASLSTPDYVEDPEDLIWTLLEMLKVRKAAGIPIQRLTIETSRRLLDSDEDALRPYVRRISFAYIASSDFRRGK</sequence>
<evidence type="ECO:0000313" key="2">
    <source>
        <dbReference type="EMBL" id="TCD68380.1"/>
    </source>
</evidence>
<dbReference type="Proteomes" id="UP000292702">
    <property type="component" value="Unassembled WGS sequence"/>
</dbReference>
<evidence type="ECO:0000313" key="3">
    <source>
        <dbReference type="Proteomes" id="UP000292702"/>
    </source>
</evidence>
<evidence type="ECO:0000259" key="1">
    <source>
        <dbReference type="Pfam" id="PF12937"/>
    </source>
</evidence>
<organism evidence="2 3">
    <name type="scientific">Steccherinum ochraceum</name>
    <dbReference type="NCBI Taxonomy" id="92696"/>
    <lineage>
        <taxon>Eukaryota</taxon>
        <taxon>Fungi</taxon>
        <taxon>Dikarya</taxon>
        <taxon>Basidiomycota</taxon>
        <taxon>Agaricomycotina</taxon>
        <taxon>Agaricomycetes</taxon>
        <taxon>Polyporales</taxon>
        <taxon>Steccherinaceae</taxon>
        <taxon>Steccherinum</taxon>
    </lineage>
</organism>
<dbReference type="SUPFAM" id="SSF52058">
    <property type="entry name" value="L domain-like"/>
    <property type="match status" value="1"/>
</dbReference>
<gene>
    <name evidence="2" type="ORF">EIP91_010889</name>
</gene>
<dbReference type="EMBL" id="RWJN01000068">
    <property type="protein sequence ID" value="TCD68380.1"/>
    <property type="molecule type" value="Genomic_DNA"/>
</dbReference>
<dbReference type="Pfam" id="PF12937">
    <property type="entry name" value="F-box-like"/>
    <property type="match status" value="1"/>
</dbReference>
<proteinExistence type="predicted"/>
<name>A0A4R0RIG7_9APHY</name>
<accession>A0A4R0RIG7</accession>